<reference evidence="4 5" key="1">
    <citation type="journal article" date="2014" name="BMC Genomics">
        <title>Comparative genome sequencing reveals chemotype-specific gene clusters in the toxigenic black mold Stachybotrys.</title>
        <authorList>
            <person name="Semeiks J."/>
            <person name="Borek D."/>
            <person name="Otwinowski Z."/>
            <person name="Grishin N.V."/>
        </authorList>
    </citation>
    <scope>NUCLEOTIDE SEQUENCE [LARGE SCALE GENOMIC DNA]</scope>
    <source>
        <strain evidence="4 5">IBT 40285</strain>
    </source>
</reference>
<organism evidence="4 5">
    <name type="scientific">Stachybotrys chlorohalonatus (strain IBT 40285)</name>
    <dbReference type="NCBI Taxonomy" id="1283841"/>
    <lineage>
        <taxon>Eukaryota</taxon>
        <taxon>Fungi</taxon>
        <taxon>Dikarya</taxon>
        <taxon>Ascomycota</taxon>
        <taxon>Pezizomycotina</taxon>
        <taxon>Sordariomycetes</taxon>
        <taxon>Hypocreomycetidae</taxon>
        <taxon>Hypocreales</taxon>
        <taxon>Stachybotryaceae</taxon>
        <taxon>Stachybotrys</taxon>
    </lineage>
</organism>
<evidence type="ECO:0000256" key="2">
    <source>
        <dbReference type="ARBA" id="ARBA00022898"/>
    </source>
</evidence>
<dbReference type="InterPro" id="IPR015422">
    <property type="entry name" value="PyrdxlP-dep_Trfase_small"/>
</dbReference>
<dbReference type="GO" id="GO:0006520">
    <property type="term" value="P:amino acid metabolic process"/>
    <property type="evidence" value="ECO:0007669"/>
    <property type="project" value="TreeGrafter"/>
</dbReference>
<proteinExistence type="inferred from homology"/>
<dbReference type="STRING" id="1283841.A0A084QTN2"/>
<name>A0A084QTN2_STAC4</name>
<dbReference type="OMA" id="PYYGTFV"/>
<accession>A0A084QTN2</accession>
<dbReference type="CDD" id="cd00609">
    <property type="entry name" value="AAT_like"/>
    <property type="match status" value="1"/>
</dbReference>
<gene>
    <name evidence="4" type="ORF">S40285_03655</name>
</gene>
<comment type="similarity">
    <text evidence="1">Belongs to the class-I pyridoxal-phosphate-dependent aminotransferase family.</text>
</comment>
<evidence type="ECO:0000313" key="4">
    <source>
        <dbReference type="EMBL" id="KFA67317.1"/>
    </source>
</evidence>
<feature type="domain" description="Aminotransferase class I/classII large" evidence="3">
    <location>
        <begin position="62"/>
        <end position="418"/>
    </location>
</feature>
<dbReference type="PROSITE" id="PS00105">
    <property type="entry name" value="AA_TRANSFER_CLASS_1"/>
    <property type="match status" value="1"/>
</dbReference>
<dbReference type="PRINTS" id="PR00753">
    <property type="entry name" value="ACCSYNTHASE"/>
</dbReference>
<keyword evidence="5" id="KW-1185">Reference proteome</keyword>
<dbReference type="GO" id="GO:0030170">
    <property type="term" value="F:pyridoxal phosphate binding"/>
    <property type="evidence" value="ECO:0007669"/>
    <property type="project" value="InterPro"/>
</dbReference>
<dbReference type="AlphaFoldDB" id="A0A084QTN2"/>
<dbReference type="Gene3D" id="3.40.640.10">
    <property type="entry name" value="Type I PLP-dependent aspartate aminotransferase-like (Major domain)"/>
    <property type="match status" value="1"/>
</dbReference>
<dbReference type="EMBL" id="KL660210">
    <property type="protein sequence ID" value="KFA67317.1"/>
    <property type="molecule type" value="Genomic_DNA"/>
</dbReference>
<evidence type="ECO:0000259" key="3">
    <source>
        <dbReference type="Pfam" id="PF00155"/>
    </source>
</evidence>
<protein>
    <recommendedName>
        <fullName evidence="3">Aminotransferase class I/classII large domain-containing protein</fullName>
    </recommendedName>
</protein>
<sequence length="423" mass="47177">MTLSQRAQELAKPDPRSMLWDIMQNGWCPETNPGGYVNLGVAESSLMHEELSQHLHKHMDLPTQAFTYGDGSKRLKAALARFFDRYFKPVMPIEPSHLIITNGCTSSIEQLSWLLSNPGDVVLLGRPYYGAFVGDITVRTGAELVTVPFDGLDPVGLDAVAKYEKKILEAKAKGQRVAALFLCHPHNPLGRCYSRRVLIDIMKLCQRHQIHLVSDEIYALSTFSNTIDAGTASTPFESCLSIDTTGIIDPGLLHILWGVSKDFGANGLRLGMIISQNNPILHKAVVPVALFSSASSVSEHVVANLLEDETWVQWYIEENRTRLASRYEHVARWAKQHEIEYQAGVNAAFFLWVNLGATYRRLHGGKDVTDIDNTVMDALLAQRIFLASGVNFGSEAPGWFRIVFSHQTDYLDEGLRRIITAIE</sequence>
<dbReference type="InterPro" id="IPR050478">
    <property type="entry name" value="Ethylene_sulfur-biosynth"/>
</dbReference>
<dbReference type="InterPro" id="IPR015421">
    <property type="entry name" value="PyrdxlP-dep_Trfase_major"/>
</dbReference>
<dbReference type="InterPro" id="IPR015424">
    <property type="entry name" value="PyrdxlP-dep_Trfase"/>
</dbReference>
<dbReference type="PANTHER" id="PTHR43795">
    <property type="entry name" value="BIFUNCTIONAL ASPARTATE AMINOTRANSFERASE AND GLUTAMATE/ASPARTATE-PREPHENATE AMINOTRANSFERASE-RELATED"/>
    <property type="match status" value="1"/>
</dbReference>
<dbReference type="HOGENOM" id="CLU_017584_1_2_1"/>
<keyword evidence="2" id="KW-0663">Pyridoxal phosphate</keyword>
<evidence type="ECO:0000313" key="5">
    <source>
        <dbReference type="Proteomes" id="UP000028524"/>
    </source>
</evidence>
<dbReference type="InterPro" id="IPR004839">
    <property type="entry name" value="Aminotransferase_I/II_large"/>
</dbReference>
<dbReference type="Pfam" id="PF00155">
    <property type="entry name" value="Aminotran_1_2"/>
    <property type="match status" value="1"/>
</dbReference>
<dbReference type="OrthoDB" id="7042322at2759"/>
<dbReference type="Gene3D" id="3.90.1150.10">
    <property type="entry name" value="Aspartate Aminotransferase, domain 1"/>
    <property type="match status" value="1"/>
</dbReference>
<dbReference type="SUPFAM" id="SSF53383">
    <property type="entry name" value="PLP-dependent transferases"/>
    <property type="match status" value="1"/>
</dbReference>
<dbReference type="GO" id="GO:0008483">
    <property type="term" value="F:transaminase activity"/>
    <property type="evidence" value="ECO:0007669"/>
    <property type="project" value="TreeGrafter"/>
</dbReference>
<evidence type="ECO:0000256" key="1">
    <source>
        <dbReference type="ARBA" id="ARBA00007441"/>
    </source>
</evidence>
<dbReference type="InterPro" id="IPR004838">
    <property type="entry name" value="NHTrfase_class1_PyrdxlP-BS"/>
</dbReference>
<dbReference type="Proteomes" id="UP000028524">
    <property type="component" value="Unassembled WGS sequence"/>
</dbReference>
<dbReference type="InParanoid" id="A0A084QTN2"/>
<dbReference type="PANTHER" id="PTHR43795:SF63">
    <property type="entry name" value="PUTATIVE (AFU_ORTHOLOGUE AFUA_4G00630)-RELATED"/>
    <property type="match status" value="1"/>
</dbReference>